<protein>
    <submittedName>
        <fullName evidence="1">Uncharacterized protein</fullName>
    </submittedName>
</protein>
<organism evidence="1 2">
    <name type="scientific">Pisum sativum</name>
    <name type="common">Garden pea</name>
    <name type="synonym">Lathyrus oleraceus</name>
    <dbReference type="NCBI Taxonomy" id="3888"/>
    <lineage>
        <taxon>Eukaryota</taxon>
        <taxon>Viridiplantae</taxon>
        <taxon>Streptophyta</taxon>
        <taxon>Embryophyta</taxon>
        <taxon>Tracheophyta</taxon>
        <taxon>Spermatophyta</taxon>
        <taxon>Magnoliopsida</taxon>
        <taxon>eudicotyledons</taxon>
        <taxon>Gunneridae</taxon>
        <taxon>Pentapetalae</taxon>
        <taxon>rosids</taxon>
        <taxon>fabids</taxon>
        <taxon>Fabales</taxon>
        <taxon>Fabaceae</taxon>
        <taxon>Papilionoideae</taxon>
        <taxon>50 kb inversion clade</taxon>
        <taxon>NPAAA clade</taxon>
        <taxon>Hologalegina</taxon>
        <taxon>IRL clade</taxon>
        <taxon>Fabeae</taxon>
        <taxon>Lathyrus</taxon>
    </lineage>
</organism>
<gene>
    <name evidence="1" type="ORF">KIW84_070360</name>
</gene>
<comment type="caution">
    <text evidence="1">The sequence shown here is derived from an EMBL/GenBank/DDBJ whole genome shotgun (WGS) entry which is preliminary data.</text>
</comment>
<proteinExistence type="predicted"/>
<dbReference type="Proteomes" id="UP001058974">
    <property type="component" value="Chromosome 7"/>
</dbReference>
<reference evidence="1 2" key="1">
    <citation type="journal article" date="2022" name="Nat. Genet.">
        <title>Improved pea reference genome and pan-genome highlight genomic features and evolutionary characteristics.</title>
        <authorList>
            <person name="Yang T."/>
            <person name="Liu R."/>
            <person name="Luo Y."/>
            <person name="Hu S."/>
            <person name="Wang D."/>
            <person name="Wang C."/>
            <person name="Pandey M.K."/>
            <person name="Ge S."/>
            <person name="Xu Q."/>
            <person name="Li N."/>
            <person name="Li G."/>
            <person name="Huang Y."/>
            <person name="Saxena R.K."/>
            <person name="Ji Y."/>
            <person name="Li M."/>
            <person name="Yan X."/>
            <person name="He Y."/>
            <person name="Liu Y."/>
            <person name="Wang X."/>
            <person name="Xiang C."/>
            <person name="Varshney R.K."/>
            <person name="Ding H."/>
            <person name="Gao S."/>
            <person name="Zong X."/>
        </authorList>
    </citation>
    <scope>NUCLEOTIDE SEQUENCE [LARGE SCALE GENOMIC DNA]</scope>
    <source>
        <strain evidence="1 2">cv. Zhongwan 6</strain>
    </source>
</reference>
<accession>A0A9D4VFI8</accession>
<dbReference type="EMBL" id="JAMSHJ010000007">
    <property type="protein sequence ID" value="KAI5382918.1"/>
    <property type="molecule type" value="Genomic_DNA"/>
</dbReference>
<evidence type="ECO:0000313" key="2">
    <source>
        <dbReference type="Proteomes" id="UP001058974"/>
    </source>
</evidence>
<sequence length="157" mass="17433">MRKPVCNRIATLNCQVTFGIGLSWAEVTFWADELPSGFPSGMKPGIFWYSQASLGEYCSEGFARRRICSPSEHASLGHFLDLAICELGLGSFKVNALENKLGSVSGSHIVKFKLDNMTKSLHMVNNGSDMLDKILEVGEESQNMKAIRFDYKEVCFP</sequence>
<evidence type="ECO:0000313" key="1">
    <source>
        <dbReference type="EMBL" id="KAI5382918.1"/>
    </source>
</evidence>
<dbReference type="Gramene" id="Psat07G0036000-T1">
    <property type="protein sequence ID" value="KAI5382918.1"/>
    <property type="gene ID" value="KIW84_070360"/>
</dbReference>
<keyword evidence="2" id="KW-1185">Reference proteome</keyword>
<name>A0A9D4VFI8_PEA</name>
<dbReference type="AlphaFoldDB" id="A0A9D4VFI8"/>